<dbReference type="Pfam" id="PF07505">
    <property type="entry name" value="DUF5131"/>
    <property type="match status" value="1"/>
</dbReference>
<protein>
    <submittedName>
        <fullName evidence="1">Putative phage protein</fullName>
    </submittedName>
</protein>
<evidence type="ECO:0000313" key="2">
    <source>
        <dbReference type="Proteomes" id="UP000094056"/>
    </source>
</evidence>
<dbReference type="InterPro" id="IPR011101">
    <property type="entry name" value="DUF5131"/>
</dbReference>
<dbReference type="AlphaFoldDB" id="A0A1E3X2J7"/>
<gene>
    <name evidence="1" type="ORF">SCARUB_05060</name>
</gene>
<organism evidence="1 2">
    <name type="scientific">Candidatus Scalindua rubra</name>
    <dbReference type="NCBI Taxonomy" id="1872076"/>
    <lineage>
        <taxon>Bacteria</taxon>
        <taxon>Pseudomonadati</taxon>
        <taxon>Planctomycetota</taxon>
        <taxon>Candidatus Brocadiia</taxon>
        <taxon>Candidatus Brocadiales</taxon>
        <taxon>Candidatus Scalinduaceae</taxon>
        <taxon>Candidatus Scalindua</taxon>
    </lineage>
</organism>
<dbReference type="Proteomes" id="UP000094056">
    <property type="component" value="Unassembled WGS sequence"/>
</dbReference>
<proteinExistence type="predicted"/>
<name>A0A1E3X2J7_9BACT</name>
<dbReference type="EMBL" id="MAYW01000357">
    <property type="protein sequence ID" value="ODS29835.1"/>
    <property type="molecule type" value="Genomic_DNA"/>
</dbReference>
<feature type="non-terminal residue" evidence="1">
    <location>
        <position position="151"/>
    </location>
</feature>
<evidence type="ECO:0000313" key="1">
    <source>
        <dbReference type="EMBL" id="ODS29835.1"/>
    </source>
</evidence>
<accession>A0A1E3X2J7</accession>
<sequence>MDRCYWNPVTGCTQYTDGCDNCYAKRAAKWLKRMNNPKYVNGFKPTLHWDKLDEPNHWKKPRKVFDNSMSDVFHKSVPDIFIEAMFKVIQDNPQHHFKILTKRSKRTARIAPKLHWPDSLWMGVSVENSAVKFRIDHLRQVPAEVRFLSLE</sequence>
<reference evidence="1 2" key="1">
    <citation type="submission" date="2016-07" db="EMBL/GenBank/DDBJ databases">
        <title>Draft genome of Scalindua rubra, obtained from a brine-seawater interface in the Red Sea, sheds light on salt adaptation in anammox bacteria.</title>
        <authorList>
            <person name="Speth D.R."/>
            <person name="Lagkouvardos I."/>
            <person name="Wang Y."/>
            <person name="Qian P.-Y."/>
            <person name="Dutilh B.E."/>
            <person name="Jetten M.S."/>
        </authorList>
    </citation>
    <scope>NUCLEOTIDE SEQUENCE [LARGE SCALE GENOMIC DNA]</scope>
    <source>
        <strain evidence="1">BSI-1</strain>
    </source>
</reference>
<comment type="caution">
    <text evidence="1">The sequence shown here is derived from an EMBL/GenBank/DDBJ whole genome shotgun (WGS) entry which is preliminary data.</text>
</comment>